<dbReference type="CDD" id="cd03411">
    <property type="entry name" value="Ferrochelatase_N"/>
    <property type="match status" value="1"/>
</dbReference>
<dbReference type="HAMAP" id="MF_00323">
    <property type="entry name" value="Ferrochelatase"/>
    <property type="match status" value="1"/>
</dbReference>
<evidence type="ECO:0000256" key="1">
    <source>
        <dbReference type="ARBA" id="ARBA00004443"/>
    </source>
</evidence>
<comment type="similarity">
    <text evidence="3 12">Belongs to the ferrochelatase family.</text>
</comment>
<evidence type="ECO:0000256" key="11">
    <source>
        <dbReference type="ARBA" id="ARBA00023244"/>
    </source>
</evidence>
<evidence type="ECO:0000256" key="3">
    <source>
        <dbReference type="ARBA" id="ARBA00007718"/>
    </source>
</evidence>
<dbReference type="InterPro" id="IPR019772">
    <property type="entry name" value="Ferrochelatase_AS"/>
</dbReference>
<evidence type="ECO:0000256" key="4">
    <source>
        <dbReference type="ARBA" id="ARBA00022792"/>
    </source>
</evidence>
<keyword evidence="6 12" id="KW-0408">Iron</keyword>
<dbReference type="FunFam" id="3.40.50.1400:FF:000003">
    <property type="entry name" value="Ferrochelatase"/>
    <property type="match status" value="1"/>
</dbReference>
<dbReference type="GO" id="GO:0005743">
    <property type="term" value="C:mitochondrial inner membrane"/>
    <property type="evidence" value="ECO:0007669"/>
    <property type="project" value="UniProtKB-SubCell"/>
</dbReference>
<protein>
    <recommendedName>
        <fullName evidence="12">Ferrochelatase</fullName>
        <ecNumber evidence="12">4.98.1.1</ecNumber>
    </recommendedName>
</protein>
<dbReference type="SUPFAM" id="SSF53800">
    <property type="entry name" value="Chelatase"/>
    <property type="match status" value="1"/>
</dbReference>
<comment type="function">
    <text evidence="12">Catalyzes the ferrous insertion into protoporphyrin IX.</text>
</comment>
<keyword evidence="10 12" id="KW-0456">Lyase</keyword>
<gene>
    <name evidence="13" type="ORF">HAND00432_LOCUS2265</name>
</gene>
<evidence type="ECO:0000256" key="9">
    <source>
        <dbReference type="ARBA" id="ARBA00023136"/>
    </source>
</evidence>
<keyword evidence="8 12" id="KW-0350">Heme biosynthesis</keyword>
<name>A0A6U2IT64_HEMAN</name>
<dbReference type="AlphaFoldDB" id="A0A6U2IT64"/>
<dbReference type="GO" id="GO:0004325">
    <property type="term" value="F:ferrochelatase activity"/>
    <property type="evidence" value="ECO:0007669"/>
    <property type="project" value="UniProtKB-UniRule"/>
</dbReference>
<dbReference type="Gene3D" id="3.40.50.1400">
    <property type="match status" value="2"/>
</dbReference>
<keyword evidence="7" id="KW-0496">Mitochondrion</keyword>
<dbReference type="PROSITE" id="PS00534">
    <property type="entry name" value="FERROCHELATASE"/>
    <property type="match status" value="1"/>
</dbReference>
<evidence type="ECO:0000256" key="6">
    <source>
        <dbReference type="ARBA" id="ARBA00023004"/>
    </source>
</evidence>
<accession>A0A6U2IT64</accession>
<keyword evidence="11 12" id="KW-0627">Porphyrin biosynthesis</keyword>
<evidence type="ECO:0000256" key="5">
    <source>
        <dbReference type="ARBA" id="ARBA00022946"/>
    </source>
</evidence>
<dbReference type="Pfam" id="PF00762">
    <property type="entry name" value="Ferrochelatase"/>
    <property type="match status" value="1"/>
</dbReference>
<comment type="subcellular location">
    <subcellularLocation>
        <location evidence="1">Mitochondrion inner membrane</location>
        <topology evidence="1">Peripheral membrane protein</topology>
        <orientation evidence="1">Matrix side</orientation>
    </subcellularLocation>
</comment>
<evidence type="ECO:0000256" key="12">
    <source>
        <dbReference type="RuleBase" id="RU000607"/>
    </source>
</evidence>
<evidence type="ECO:0000256" key="2">
    <source>
        <dbReference type="ARBA" id="ARBA00004943"/>
    </source>
</evidence>
<evidence type="ECO:0000313" key="13">
    <source>
        <dbReference type="EMBL" id="CAD8947747.1"/>
    </source>
</evidence>
<dbReference type="UniPathway" id="UPA00252">
    <property type="reaction ID" value="UER00325"/>
</dbReference>
<dbReference type="CDD" id="cd00419">
    <property type="entry name" value="Ferrochelatase_C"/>
    <property type="match status" value="1"/>
</dbReference>
<keyword evidence="5" id="KW-0809">Transit peptide</keyword>
<keyword evidence="9" id="KW-0472">Membrane</keyword>
<keyword evidence="4 12" id="KW-0999">Mitochondrion inner membrane</keyword>
<proteinExistence type="inferred from homology"/>
<evidence type="ECO:0000256" key="7">
    <source>
        <dbReference type="ARBA" id="ARBA00023128"/>
    </source>
</evidence>
<dbReference type="InterPro" id="IPR001015">
    <property type="entry name" value="Ferrochelatase"/>
</dbReference>
<sequence length="405" mass="45246">MLCSRRLWQRQAIVRAAVAAAAPRAYAWGSRSLSSSAKPPTAVVMMNMGGPSTQEEVHPFLKRLFTDRQIMQLPAQDYLGAFIAYRRSPKIREQYAEIGGGSPIRKWTEEQGKMMVEYLDKHNPETAPHKAYLSFRYASPLTEEAVAEMKADGVTRAIAFSQFPQWSCTTSGSSMNEMWRVLAEQGISNDIKWSLIDRWHSHPAFIDALAGRVVEGLKQFEEGDRHKVVFLFSAHSLPMRRVNAGDPYPQEVGATVGRVMEKLKSMGYQNRYSLCWQSKVGPLPWLGPKTQEAMKMLRGQGLTHFMAIPVAFTTDHVETLYEIDVEFGEEAKEMGAVFKRSPSFNADELFGAALGQIASEHIRSGTLCSDQYSLNCAGCVSPDKCRQIANPISPYARMKDMTASA</sequence>
<comment type="catalytic activity">
    <reaction evidence="12">
        <text>heme b + 2 H(+) = protoporphyrin IX + Fe(2+)</text>
        <dbReference type="Rhea" id="RHEA:22584"/>
        <dbReference type="ChEBI" id="CHEBI:15378"/>
        <dbReference type="ChEBI" id="CHEBI:29033"/>
        <dbReference type="ChEBI" id="CHEBI:57306"/>
        <dbReference type="ChEBI" id="CHEBI:60344"/>
        <dbReference type="EC" id="4.98.1.1"/>
    </reaction>
</comment>
<dbReference type="PANTHER" id="PTHR11108:SF1">
    <property type="entry name" value="FERROCHELATASE, MITOCHONDRIAL"/>
    <property type="match status" value="1"/>
</dbReference>
<dbReference type="PANTHER" id="PTHR11108">
    <property type="entry name" value="FERROCHELATASE"/>
    <property type="match status" value="1"/>
</dbReference>
<organism evidence="13">
    <name type="scientific">Hemiselmis andersenii</name>
    <name type="common">Cryptophyte alga</name>
    <dbReference type="NCBI Taxonomy" id="464988"/>
    <lineage>
        <taxon>Eukaryota</taxon>
        <taxon>Cryptophyceae</taxon>
        <taxon>Cryptomonadales</taxon>
        <taxon>Hemiselmidaceae</taxon>
        <taxon>Hemiselmis</taxon>
    </lineage>
</organism>
<dbReference type="InterPro" id="IPR033659">
    <property type="entry name" value="Ferrochelatase_N"/>
</dbReference>
<dbReference type="NCBIfam" id="TIGR00109">
    <property type="entry name" value="hemH"/>
    <property type="match status" value="1"/>
</dbReference>
<evidence type="ECO:0000256" key="8">
    <source>
        <dbReference type="ARBA" id="ARBA00023133"/>
    </source>
</evidence>
<evidence type="ECO:0000256" key="10">
    <source>
        <dbReference type="ARBA" id="ARBA00023239"/>
    </source>
</evidence>
<dbReference type="EC" id="4.98.1.1" evidence="12"/>
<reference evidence="13" key="1">
    <citation type="submission" date="2021-01" db="EMBL/GenBank/DDBJ databases">
        <authorList>
            <person name="Corre E."/>
            <person name="Pelletier E."/>
            <person name="Niang G."/>
            <person name="Scheremetjew M."/>
            <person name="Finn R."/>
            <person name="Kale V."/>
            <person name="Holt S."/>
            <person name="Cochrane G."/>
            <person name="Meng A."/>
            <person name="Brown T."/>
            <person name="Cohen L."/>
        </authorList>
    </citation>
    <scope>NUCLEOTIDE SEQUENCE</scope>
    <source>
        <strain evidence="13">CCMP644</strain>
    </source>
</reference>
<dbReference type="EMBL" id="HBFX01003598">
    <property type="protein sequence ID" value="CAD8947747.1"/>
    <property type="molecule type" value="Transcribed_RNA"/>
</dbReference>
<dbReference type="InterPro" id="IPR033644">
    <property type="entry name" value="Ferrochelatase_C"/>
</dbReference>
<comment type="pathway">
    <text evidence="2 12">Porphyrin-containing compound metabolism; protoheme biosynthesis; protoheme from protoporphyrin-IX: step 1/1.</text>
</comment>
<dbReference type="GO" id="GO:0006783">
    <property type="term" value="P:heme biosynthetic process"/>
    <property type="evidence" value="ECO:0007669"/>
    <property type="project" value="UniProtKB-UniRule"/>
</dbReference>